<reference evidence="1 2" key="1">
    <citation type="submission" date="2015-01" db="EMBL/GenBank/DDBJ databases">
        <title>Genome of allotetraploid Gossypium barbadense reveals genomic plasticity and fiber elongation in cotton evolution.</title>
        <authorList>
            <person name="Chen X."/>
            <person name="Liu X."/>
            <person name="Zhao B."/>
            <person name="Zheng H."/>
            <person name="Hu Y."/>
            <person name="Lu G."/>
            <person name="Yang C."/>
            <person name="Chen J."/>
            <person name="Shan C."/>
            <person name="Zhang L."/>
            <person name="Zhou Y."/>
            <person name="Wang L."/>
            <person name="Guo W."/>
            <person name="Bai Y."/>
            <person name="Ruan J."/>
            <person name="Shangguan X."/>
            <person name="Mao Y."/>
            <person name="Jiang J."/>
            <person name="Zhu Y."/>
            <person name="Lei J."/>
            <person name="Kang H."/>
            <person name="Chen S."/>
            <person name="He X."/>
            <person name="Wang R."/>
            <person name="Wang Y."/>
            <person name="Chen J."/>
            <person name="Wang L."/>
            <person name="Yu S."/>
            <person name="Wang B."/>
            <person name="Wei J."/>
            <person name="Song S."/>
            <person name="Lu X."/>
            <person name="Gao Z."/>
            <person name="Gu W."/>
            <person name="Deng X."/>
            <person name="Ma D."/>
            <person name="Wang S."/>
            <person name="Liang W."/>
            <person name="Fang L."/>
            <person name="Cai C."/>
            <person name="Zhu X."/>
            <person name="Zhou B."/>
            <person name="Zhang Y."/>
            <person name="Chen Z."/>
            <person name="Xu S."/>
            <person name="Zhu R."/>
            <person name="Wang S."/>
            <person name="Zhang T."/>
            <person name="Zhao G."/>
        </authorList>
    </citation>
    <scope>NUCLEOTIDE SEQUENCE [LARGE SCALE GENOMIC DNA]</scope>
    <source>
        <strain evidence="2">cv. Xinhai21</strain>
        <tissue evidence="1">Leaf</tissue>
    </source>
</reference>
<sequence length="75" mass="7766">MNVKDEVGGGAKAWRGACGLAAARSTPVFLGRVGVHGHVAQPCLALFASPTPVFVQPRVLNTSMPTTRVVLAVII</sequence>
<protein>
    <submittedName>
        <fullName evidence="1">Uncharacterized protein</fullName>
    </submittedName>
</protein>
<dbReference type="AlphaFoldDB" id="A0A2P5XNL3"/>
<proteinExistence type="predicted"/>
<organism evidence="1 2">
    <name type="scientific">Gossypium barbadense</name>
    <name type="common">Sea Island cotton</name>
    <name type="synonym">Hibiscus barbadensis</name>
    <dbReference type="NCBI Taxonomy" id="3634"/>
    <lineage>
        <taxon>Eukaryota</taxon>
        <taxon>Viridiplantae</taxon>
        <taxon>Streptophyta</taxon>
        <taxon>Embryophyta</taxon>
        <taxon>Tracheophyta</taxon>
        <taxon>Spermatophyta</taxon>
        <taxon>Magnoliopsida</taxon>
        <taxon>eudicotyledons</taxon>
        <taxon>Gunneridae</taxon>
        <taxon>Pentapetalae</taxon>
        <taxon>rosids</taxon>
        <taxon>malvids</taxon>
        <taxon>Malvales</taxon>
        <taxon>Malvaceae</taxon>
        <taxon>Malvoideae</taxon>
        <taxon>Gossypium</taxon>
    </lineage>
</organism>
<gene>
    <name evidence="1" type="ORF">GOBAR_AA15749</name>
</gene>
<evidence type="ECO:0000313" key="1">
    <source>
        <dbReference type="EMBL" id="PPS04911.1"/>
    </source>
</evidence>
<name>A0A2P5XNL3_GOSBA</name>
<evidence type="ECO:0000313" key="2">
    <source>
        <dbReference type="Proteomes" id="UP000239757"/>
    </source>
</evidence>
<dbReference type="Proteomes" id="UP000239757">
    <property type="component" value="Unassembled WGS sequence"/>
</dbReference>
<accession>A0A2P5XNL3</accession>
<dbReference type="EMBL" id="KZ664532">
    <property type="protein sequence ID" value="PPS04911.1"/>
    <property type="molecule type" value="Genomic_DNA"/>
</dbReference>